<dbReference type="Proteomes" id="UP000824072">
    <property type="component" value="Unassembled WGS sequence"/>
</dbReference>
<dbReference type="PANTHER" id="PTHR43776:SF7">
    <property type="entry name" value="D,D-DIPEPTIDE TRANSPORT ATP-BINDING PROTEIN DDPF-RELATED"/>
    <property type="match status" value="1"/>
</dbReference>
<dbReference type="SUPFAM" id="SSF52540">
    <property type="entry name" value="P-loop containing nucleoside triphosphate hydrolases"/>
    <property type="match status" value="1"/>
</dbReference>
<dbReference type="Gene3D" id="3.40.50.300">
    <property type="entry name" value="P-loop containing nucleotide triphosphate hydrolases"/>
    <property type="match status" value="1"/>
</dbReference>
<dbReference type="NCBIfam" id="TIGR01727">
    <property type="entry name" value="oligo_HPY"/>
    <property type="match status" value="1"/>
</dbReference>
<dbReference type="AlphaFoldDB" id="A0A9D1IAY8"/>
<accession>A0A9D1IAY8</accession>
<evidence type="ECO:0000313" key="6">
    <source>
        <dbReference type="EMBL" id="HIU33923.1"/>
    </source>
</evidence>
<evidence type="ECO:0000313" key="7">
    <source>
        <dbReference type="Proteomes" id="UP000824072"/>
    </source>
</evidence>
<comment type="similarity">
    <text evidence="1">Belongs to the ABC transporter superfamily.</text>
</comment>
<dbReference type="InterPro" id="IPR003439">
    <property type="entry name" value="ABC_transporter-like_ATP-bd"/>
</dbReference>
<dbReference type="InterPro" id="IPR050319">
    <property type="entry name" value="ABC_transp_ATP-bind"/>
</dbReference>
<dbReference type="CDD" id="cd03257">
    <property type="entry name" value="ABC_NikE_OppD_transporters"/>
    <property type="match status" value="1"/>
</dbReference>
<feature type="domain" description="ABC transporter" evidence="5">
    <location>
        <begin position="42"/>
        <end position="288"/>
    </location>
</feature>
<proteinExistence type="inferred from homology"/>
<dbReference type="PROSITE" id="PS00211">
    <property type="entry name" value="ABC_TRANSPORTER_1"/>
    <property type="match status" value="1"/>
</dbReference>
<dbReference type="PANTHER" id="PTHR43776">
    <property type="entry name" value="TRANSPORT ATP-BINDING PROTEIN"/>
    <property type="match status" value="1"/>
</dbReference>
<dbReference type="GO" id="GO:0055085">
    <property type="term" value="P:transmembrane transport"/>
    <property type="evidence" value="ECO:0007669"/>
    <property type="project" value="UniProtKB-ARBA"/>
</dbReference>
<dbReference type="InterPro" id="IPR017871">
    <property type="entry name" value="ABC_transporter-like_CS"/>
</dbReference>
<evidence type="ECO:0000256" key="3">
    <source>
        <dbReference type="ARBA" id="ARBA00022741"/>
    </source>
</evidence>
<gene>
    <name evidence="6" type="ORF">IAB02_05115</name>
</gene>
<evidence type="ECO:0000256" key="2">
    <source>
        <dbReference type="ARBA" id="ARBA00022448"/>
    </source>
</evidence>
<dbReference type="InterPro" id="IPR027417">
    <property type="entry name" value="P-loop_NTPase"/>
</dbReference>
<reference evidence="6" key="1">
    <citation type="submission" date="2020-10" db="EMBL/GenBank/DDBJ databases">
        <authorList>
            <person name="Gilroy R."/>
        </authorList>
    </citation>
    <scope>NUCLEOTIDE SEQUENCE</scope>
    <source>
        <strain evidence="6">ChiHcec3-11533</strain>
    </source>
</reference>
<dbReference type="FunFam" id="3.40.50.300:FF:000016">
    <property type="entry name" value="Oligopeptide ABC transporter ATP-binding component"/>
    <property type="match status" value="1"/>
</dbReference>
<evidence type="ECO:0000256" key="4">
    <source>
        <dbReference type="ARBA" id="ARBA00022840"/>
    </source>
</evidence>
<dbReference type="PROSITE" id="PS50893">
    <property type="entry name" value="ABC_TRANSPORTER_2"/>
    <property type="match status" value="1"/>
</dbReference>
<reference evidence="6" key="2">
    <citation type="journal article" date="2021" name="PeerJ">
        <title>Extensive microbial diversity within the chicken gut microbiome revealed by metagenomics and culture.</title>
        <authorList>
            <person name="Gilroy R."/>
            <person name="Ravi A."/>
            <person name="Getino M."/>
            <person name="Pursley I."/>
            <person name="Horton D.L."/>
            <person name="Alikhan N.F."/>
            <person name="Baker D."/>
            <person name="Gharbi K."/>
            <person name="Hall N."/>
            <person name="Watson M."/>
            <person name="Adriaenssens E.M."/>
            <person name="Foster-Nyarko E."/>
            <person name="Jarju S."/>
            <person name="Secka A."/>
            <person name="Antonio M."/>
            <person name="Oren A."/>
            <person name="Chaudhuri R.R."/>
            <person name="La Ragione R."/>
            <person name="Hildebrand F."/>
            <person name="Pallen M.J."/>
        </authorList>
    </citation>
    <scope>NUCLEOTIDE SEQUENCE</scope>
    <source>
        <strain evidence="6">ChiHcec3-11533</strain>
    </source>
</reference>
<evidence type="ECO:0000256" key="1">
    <source>
        <dbReference type="ARBA" id="ARBA00005417"/>
    </source>
</evidence>
<comment type="caution">
    <text evidence="6">The sequence shown here is derived from an EMBL/GenBank/DDBJ whole genome shotgun (WGS) entry which is preliminary data.</text>
</comment>
<sequence length="358" mass="40166">MPRRNAAACSRKPLNARTTTRLLATRWRKGGFSLEGKAEVVLQVEGLKKYFDKKNLRGRVLKRVRAVDGIDFEVLRGESFGLVGESGCGKSTTAMLLSGLYPLTEGKIAFNGMDISSLKDPQARERRKKIQMVFQDPAASIDPRMKIRTTLAEPYRIQKKPVTEEMLDTLLKTVSLDETYKDRYPHELSGGQKQRVGIARALAMDPQVIILDEPTSALDVNVQAQIINLLDRIKREKGLSYVLITHDLSVVRTVCERVAVMYLGKIMEQGPVDRVFANPVHPYTQALFSNIPVLDEEKPERIILQGDVPSPRDIPSGCRFHPRCPRATARCASEEPQIVQVGPEHTVSCLLAQEERHE</sequence>
<name>A0A9D1IAY8_9FIRM</name>
<keyword evidence="4 6" id="KW-0067">ATP-binding</keyword>
<dbReference type="Pfam" id="PF08352">
    <property type="entry name" value="oligo_HPY"/>
    <property type="match status" value="1"/>
</dbReference>
<dbReference type="GO" id="GO:0005524">
    <property type="term" value="F:ATP binding"/>
    <property type="evidence" value="ECO:0007669"/>
    <property type="project" value="UniProtKB-KW"/>
</dbReference>
<dbReference type="SMART" id="SM00382">
    <property type="entry name" value="AAA"/>
    <property type="match status" value="1"/>
</dbReference>
<dbReference type="Pfam" id="PF00005">
    <property type="entry name" value="ABC_tran"/>
    <property type="match status" value="1"/>
</dbReference>
<evidence type="ECO:0000259" key="5">
    <source>
        <dbReference type="PROSITE" id="PS50893"/>
    </source>
</evidence>
<organism evidence="6 7">
    <name type="scientific">Candidatus Pullichristensenella excrementigallinarum</name>
    <dbReference type="NCBI Taxonomy" id="2840907"/>
    <lineage>
        <taxon>Bacteria</taxon>
        <taxon>Bacillati</taxon>
        <taxon>Bacillota</taxon>
        <taxon>Clostridia</taxon>
        <taxon>Candidatus Pullichristensenella</taxon>
    </lineage>
</organism>
<dbReference type="InterPro" id="IPR003593">
    <property type="entry name" value="AAA+_ATPase"/>
</dbReference>
<protein>
    <submittedName>
        <fullName evidence="6">ABC transporter ATP-binding protein</fullName>
    </submittedName>
</protein>
<keyword evidence="3" id="KW-0547">Nucleotide-binding</keyword>
<dbReference type="InterPro" id="IPR013563">
    <property type="entry name" value="Oligopep_ABC_C"/>
</dbReference>
<dbReference type="GO" id="GO:0016887">
    <property type="term" value="F:ATP hydrolysis activity"/>
    <property type="evidence" value="ECO:0007669"/>
    <property type="project" value="InterPro"/>
</dbReference>
<keyword evidence="2" id="KW-0813">Transport</keyword>
<dbReference type="EMBL" id="DVMU01000112">
    <property type="protein sequence ID" value="HIU33923.1"/>
    <property type="molecule type" value="Genomic_DNA"/>
</dbReference>
<dbReference type="GO" id="GO:0015833">
    <property type="term" value="P:peptide transport"/>
    <property type="evidence" value="ECO:0007669"/>
    <property type="project" value="InterPro"/>
</dbReference>